<dbReference type="AlphaFoldDB" id="A0A3A1NKE4"/>
<keyword evidence="1" id="KW-0472">Membrane</keyword>
<evidence type="ECO:0000313" key="3">
    <source>
        <dbReference type="Proteomes" id="UP000266691"/>
    </source>
</evidence>
<organism evidence="2 3">
    <name type="scientific">Flagellimonas pelagia</name>
    <dbReference type="NCBI Taxonomy" id="2306998"/>
    <lineage>
        <taxon>Bacteria</taxon>
        <taxon>Pseudomonadati</taxon>
        <taxon>Bacteroidota</taxon>
        <taxon>Flavobacteriia</taxon>
        <taxon>Flavobacteriales</taxon>
        <taxon>Flavobacteriaceae</taxon>
        <taxon>Flagellimonas</taxon>
    </lineage>
</organism>
<keyword evidence="1" id="KW-1133">Transmembrane helix</keyword>
<keyword evidence="1" id="KW-0812">Transmembrane</keyword>
<dbReference type="EMBL" id="QXFI01000033">
    <property type="protein sequence ID" value="RIV43045.1"/>
    <property type="molecule type" value="Genomic_DNA"/>
</dbReference>
<gene>
    <name evidence="2" type="ORF">D2V05_15685</name>
</gene>
<sequence length="60" mass="6877">MWKGIFSILIGGLWIVIIYKDRKEIGKGDYEGSFDFNTRGFVFAVILILIGIYILISSLY</sequence>
<name>A0A3A1NKE4_9FLAO</name>
<proteinExistence type="predicted"/>
<evidence type="ECO:0000313" key="2">
    <source>
        <dbReference type="EMBL" id="RIV43045.1"/>
    </source>
</evidence>
<accession>A0A3A1NKE4</accession>
<comment type="caution">
    <text evidence="2">The sequence shown here is derived from an EMBL/GenBank/DDBJ whole genome shotgun (WGS) entry which is preliminary data.</text>
</comment>
<protein>
    <submittedName>
        <fullName evidence="2">Uncharacterized protein</fullName>
    </submittedName>
</protein>
<reference evidence="2 3" key="1">
    <citation type="submission" date="2018-08" db="EMBL/GenBank/DDBJ databases">
        <title>Proposal of Muricauda 72 sp.nov. and Muricauda NH166 sp.nov., isolated from seawater.</title>
        <authorList>
            <person name="Cheng H."/>
            <person name="Wu Y.-H."/>
            <person name="Guo L.-L."/>
            <person name="Xu X.-W."/>
        </authorList>
    </citation>
    <scope>NUCLEOTIDE SEQUENCE [LARGE SCALE GENOMIC DNA]</scope>
    <source>
        <strain evidence="2 3">72</strain>
    </source>
</reference>
<dbReference type="Proteomes" id="UP000266691">
    <property type="component" value="Unassembled WGS sequence"/>
</dbReference>
<evidence type="ECO:0000256" key="1">
    <source>
        <dbReference type="SAM" id="Phobius"/>
    </source>
</evidence>
<feature type="transmembrane region" description="Helical" evidence="1">
    <location>
        <begin position="36"/>
        <end position="56"/>
    </location>
</feature>